<dbReference type="Pfam" id="PF13089">
    <property type="entry name" value="PP_kinase_N"/>
    <property type="match status" value="1"/>
</dbReference>
<organism evidence="15 16">
    <name type="scientific">Natronorubrum aibiense</name>
    <dbReference type="NCBI Taxonomy" id="348826"/>
    <lineage>
        <taxon>Archaea</taxon>
        <taxon>Methanobacteriati</taxon>
        <taxon>Methanobacteriota</taxon>
        <taxon>Stenosarchaea group</taxon>
        <taxon>Halobacteria</taxon>
        <taxon>Halobacteriales</taxon>
        <taxon>Natrialbaceae</taxon>
        <taxon>Natronorubrum</taxon>
    </lineage>
</organism>
<dbReference type="Pfam" id="PF17941">
    <property type="entry name" value="PP_kinase_C_1"/>
    <property type="match status" value="1"/>
</dbReference>
<dbReference type="NCBIfam" id="TIGR03705">
    <property type="entry name" value="poly_P_kin"/>
    <property type="match status" value="1"/>
</dbReference>
<evidence type="ECO:0000256" key="8">
    <source>
        <dbReference type="HAMAP-Rule" id="MF_00347"/>
    </source>
</evidence>
<dbReference type="InterPro" id="IPR024953">
    <property type="entry name" value="PP_kinase_middle"/>
</dbReference>
<dbReference type="GO" id="GO:0046872">
    <property type="term" value="F:metal ion binding"/>
    <property type="evidence" value="ECO:0007669"/>
    <property type="project" value="UniProtKB-KW"/>
</dbReference>
<feature type="binding site" evidence="8">
    <location>
        <position position="719"/>
    </location>
    <ligand>
        <name>ATP</name>
        <dbReference type="ChEBI" id="CHEBI:30616"/>
    </ligand>
</feature>
<evidence type="ECO:0000256" key="2">
    <source>
        <dbReference type="ARBA" id="ARBA00022679"/>
    </source>
</evidence>
<evidence type="ECO:0000256" key="9">
    <source>
        <dbReference type="RuleBase" id="RU003800"/>
    </source>
</evidence>
<dbReference type="GO" id="GO:0009358">
    <property type="term" value="C:polyphosphate kinase complex"/>
    <property type="evidence" value="ECO:0007669"/>
    <property type="project" value="InterPro"/>
</dbReference>
<dbReference type="GO" id="GO:0006799">
    <property type="term" value="P:polyphosphate biosynthetic process"/>
    <property type="evidence" value="ECO:0007669"/>
    <property type="project" value="UniProtKB-UniRule"/>
</dbReference>
<dbReference type="CDD" id="cd09168">
    <property type="entry name" value="PLDc_PaPPK1_C2_like"/>
    <property type="match status" value="1"/>
</dbReference>
<feature type="active site" description="Phosphohistidine intermediate" evidence="8">
    <location>
        <position position="562"/>
    </location>
</feature>
<comment type="cofactor">
    <cofactor evidence="8">
        <name>Mg(2+)</name>
        <dbReference type="ChEBI" id="CHEBI:18420"/>
    </cofactor>
</comment>
<comment type="catalytic activity">
    <reaction evidence="8 9">
        <text>[phosphate](n) + ATP = [phosphate](n+1) + ADP</text>
        <dbReference type="Rhea" id="RHEA:19573"/>
        <dbReference type="Rhea" id="RHEA-COMP:9859"/>
        <dbReference type="Rhea" id="RHEA-COMP:14280"/>
        <dbReference type="ChEBI" id="CHEBI:16838"/>
        <dbReference type="ChEBI" id="CHEBI:30616"/>
        <dbReference type="ChEBI" id="CHEBI:456216"/>
        <dbReference type="EC" id="2.7.4.1"/>
    </reaction>
</comment>
<comment type="function">
    <text evidence="8 9">Catalyzes the reversible transfer of the terminal phosphate of ATP to form a long-chain polyphosphate (polyP).</text>
</comment>
<evidence type="ECO:0000256" key="5">
    <source>
        <dbReference type="ARBA" id="ARBA00022777"/>
    </source>
</evidence>
<dbReference type="Pfam" id="PF13090">
    <property type="entry name" value="PP_kinase_C"/>
    <property type="match status" value="1"/>
</dbReference>
<dbReference type="GO" id="GO:0005524">
    <property type="term" value="F:ATP binding"/>
    <property type="evidence" value="ECO:0007669"/>
    <property type="project" value="UniProtKB-KW"/>
</dbReference>
<dbReference type="AlphaFoldDB" id="A0A5P9P371"/>
<feature type="region of interest" description="Disordered" evidence="10">
    <location>
        <begin position="1"/>
        <end position="126"/>
    </location>
</feature>
<dbReference type="Pfam" id="PF02503">
    <property type="entry name" value="PP_kinase"/>
    <property type="match status" value="1"/>
</dbReference>
<evidence type="ECO:0000259" key="11">
    <source>
        <dbReference type="Pfam" id="PF02503"/>
    </source>
</evidence>
<comment type="PTM">
    <text evidence="8 9">An intermediate of this reaction is the autophosphorylated ppk in which a phosphate is covalently linked to a histidine residue through a N-P bond.</text>
</comment>
<feature type="domain" description="Polyphosphate kinase N-terminal" evidence="12">
    <location>
        <begin position="138"/>
        <end position="243"/>
    </location>
</feature>
<evidence type="ECO:0000259" key="14">
    <source>
        <dbReference type="Pfam" id="PF17941"/>
    </source>
</evidence>
<evidence type="ECO:0000313" key="16">
    <source>
        <dbReference type="Proteomes" id="UP000326170"/>
    </source>
</evidence>
<keyword evidence="1 8" id="KW-0597">Phosphoprotein</keyword>
<accession>A0A5P9P371</accession>
<feature type="domain" description="Polyphosphate kinase middle" evidence="11">
    <location>
        <begin position="253"/>
        <end position="428"/>
    </location>
</feature>
<dbReference type="InterPro" id="IPR025198">
    <property type="entry name" value="PPK_N_dom"/>
</dbReference>
<feature type="domain" description="Polyphosphate kinase C-terminal" evidence="14">
    <location>
        <begin position="457"/>
        <end position="622"/>
    </location>
</feature>
<gene>
    <name evidence="15" type="primary">ppk1</name>
    <name evidence="8" type="synonym">ppk</name>
    <name evidence="15" type="ORF">GCU68_08220</name>
</gene>
<evidence type="ECO:0000256" key="3">
    <source>
        <dbReference type="ARBA" id="ARBA00022723"/>
    </source>
</evidence>
<feature type="compositionally biased region" description="Acidic residues" evidence="10">
    <location>
        <begin position="1"/>
        <end position="11"/>
    </location>
</feature>
<dbReference type="OrthoDB" id="74512at2157"/>
<dbReference type="KEGG" id="nas:GCU68_08220"/>
<feature type="binding site" evidence="8">
    <location>
        <position position="532"/>
    </location>
    <ligand>
        <name>Mg(2+)</name>
        <dbReference type="ChEBI" id="CHEBI:18420"/>
    </ligand>
</feature>
<dbReference type="EMBL" id="CP045488">
    <property type="protein sequence ID" value="QFU82506.1"/>
    <property type="molecule type" value="Genomic_DNA"/>
</dbReference>
<feature type="compositionally biased region" description="Low complexity" evidence="10">
    <location>
        <begin position="12"/>
        <end position="25"/>
    </location>
</feature>
<keyword evidence="4 8" id="KW-0547">Nucleotide-binding</keyword>
<dbReference type="FunFam" id="3.30.870.10:FF:000001">
    <property type="entry name" value="Polyphosphate kinase"/>
    <property type="match status" value="1"/>
</dbReference>
<evidence type="ECO:0000313" key="15">
    <source>
        <dbReference type="EMBL" id="QFU82506.1"/>
    </source>
</evidence>
<dbReference type="PANTHER" id="PTHR30218">
    <property type="entry name" value="POLYPHOSPHATE KINASE"/>
    <property type="match status" value="1"/>
</dbReference>
<dbReference type="NCBIfam" id="NF003917">
    <property type="entry name" value="PRK05443.1-1"/>
    <property type="match status" value="1"/>
</dbReference>
<dbReference type="Proteomes" id="UP000326170">
    <property type="component" value="Chromosome"/>
</dbReference>
<dbReference type="RefSeq" id="WP_152940589.1">
    <property type="nucleotide sequence ID" value="NZ_CP045488.1"/>
</dbReference>
<keyword evidence="7 8" id="KW-0460">Magnesium</keyword>
<feature type="binding site" evidence="8">
    <location>
        <position position="691"/>
    </location>
    <ligand>
        <name>ATP</name>
        <dbReference type="ChEBI" id="CHEBI:30616"/>
    </ligand>
</feature>
<sequence>MCESVSDDEQTGEGSETTTEAGSETTNDHDERPLDNGSTSDDGGEIPADENEATSSLESDERESWATVNEELRFRSSAAGFGTLEDGDETETDRGTVETESDDDRETAEIPAISDREAAETDSDADVSAVDLTESRYYLNRELSELAFQRRVLHEAIDDTNPLLERVKFLAILTTNMDEFVRKRIGGLKQQIAAGITEETPDGRTPAEQWEAALEEARPLFDRQSRCYRDEIRPALSDAGIQVVDYDDLSKAEQAQLRTQFESSILPTLTPLTFDPAHPFPFISNQSLSLAVLTREHPDAEVTFSRVKIPRNQRRFIQIGDETRYVLLEDIVRSNLELLFPDVELVETALFRVTRNAEVRRDEDVAEDLIELIEEVLEERRFGTVVRLEIERDAPDAIRDVLTRELDLDDREVFELDGPLDYRDFIELTALDRPALQVPEWTPQPHPRLGAHEDGTNIFDSVRERDVLVHHPYHAFEGTVQRFLETAANDPDVLAIKATIYRTASDSQIIESLIEAARNGKQVAVMVELKARFDEKNNLEWAKKLEEEGIHVAYGTVGYKTHTKTSLVVRREDDGVRLYSHVGTGNYHSETAKHYEDLGLLTADRDIGQDLVRLFNYFTGHSMHREYRKLLIAPGNMRERFTDLIRAEAERARAGENARIVAKMNRLEDPEIVRELYRASMAGVEIDLIVRDICRLRPGLEDVSETITVHSIVGRFLEHSRIFYFRAGGDERYYIGSADWMARNLDSRVEAITPIEAPPLQARLEDILETLLSDTENRWMMHSDGRYERCAQMSDSSLDAHQTFMQAASEPNQE</sequence>
<protein>
    <recommendedName>
        <fullName evidence="8 9">Polyphosphate kinase</fullName>
        <ecNumber evidence="8 9">2.7.4.1</ecNumber>
    </recommendedName>
    <alternativeName>
        <fullName evidence="8">ATP-polyphosphate phosphotransferase</fullName>
    </alternativeName>
    <alternativeName>
        <fullName evidence="8">Polyphosphoric acid kinase</fullName>
    </alternativeName>
</protein>
<dbReference type="NCBIfam" id="NF003921">
    <property type="entry name" value="PRK05443.2-2"/>
    <property type="match status" value="1"/>
</dbReference>
<dbReference type="GeneID" id="42301024"/>
<dbReference type="Gene3D" id="3.30.1840.10">
    <property type="entry name" value="Polyphosphate kinase middle domain"/>
    <property type="match status" value="1"/>
</dbReference>
<evidence type="ECO:0000256" key="10">
    <source>
        <dbReference type="SAM" id="MobiDB-lite"/>
    </source>
</evidence>
<feature type="binding site" evidence="8">
    <location>
        <position position="176"/>
    </location>
    <ligand>
        <name>ATP</name>
        <dbReference type="ChEBI" id="CHEBI:30616"/>
    </ligand>
</feature>
<dbReference type="SUPFAM" id="SSF56024">
    <property type="entry name" value="Phospholipase D/nuclease"/>
    <property type="match status" value="2"/>
</dbReference>
<keyword evidence="6 8" id="KW-0067">ATP-binding</keyword>
<dbReference type="SUPFAM" id="SSF143724">
    <property type="entry name" value="PHP14-like"/>
    <property type="match status" value="1"/>
</dbReference>
<evidence type="ECO:0000256" key="6">
    <source>
        <dbReference type="ARBA" id="ARBA00022840"/>
    </source>
</evidence>
<dbReference type="InterPro" id="IPR041108">
    <property type="entry name" value="PP_kinase_C_1"/>
</dbReference>
<keyword evidence="5 8" id="KW-0418">Kinase</keyword>
<reference evidence="15 16" key="1">
    <citation type="journal article" date="2007" name="Int. J. Syst. Evol. Microbiol.">
        <title>Natronorubrum sulfidifaciens sp. nov., an extremely haloalkaliphilic archaeon isolated from Aiding salt lake in Xin-Jiang, China.</title>
        <authorList>
            <person name="Cui H.L."/>
            <person name="Tohty D."/>
            <person name="Liu H.C."/>
            <person name="Liu S.J."/>
            <person name="Oren A."/>
            <person name="Zhou P.J."/>
        </authorList>
    </citation>
    <scope>NUCLEOTIDE SEQUENCE [LARGE SCALE GENOMIC DNA]</scope>
    <source>
        <strain evidence="15 16">7-3</strain>
    </source>
</reference>
<evidence type="ECO:0000256" key="7">
    <source>
        <dbReference type="ARBA" id="ARBA00022842"/>
    </source>
</evidence>
<feature type="compositionally biased region" description="Acidic residues" evidence="10">
    <location>
        <begin position="42"/>
        <end position="52"/>
    </location>
</feature>
<feature type="binding site" evidence="8">
    <location>
        <position position="502"/>
    </location>
    <ligand>
        <name>Mg(2+)</name>
        <dbReference type="ChEBI" id="CHEBI:18420"/>
    </ligand>
</feature>
<evidence type="ECO:0000259" key="13">
    <source>
        <dbReference type="Pfam" id="PF13090"/>
    </source>
</evidence>
<dbReference type="Gene3D" id="3.30.870.10">
    <property type="entry name" value="Endonuclease Chain A"/>
    <property type="match status" value="2"/>
</dbReference>
<dbReference type="Gene3D" id="1.20.58.310">
    <property type="entry name" value="Polyphosphate kinase N-terminal domain"/>
    <property type="match status" value="1"/>
</dbReference>
<dbReference type="InterPro" id="IPR036830">
    <property type="entry name" value="PP_kinase_middle_dom_sf"/>
</dbReference>
<dbReference type="InterPro" id="IPR025200">
    <property type="entry name" value="PPK_C_dom2"/>
</dbReference>
<proteinExistence type="inferred from homology"/>
<dbReference type="CDD" id="cd09165">
    <property type="entry name" value="PLDc_PaPPK1_C1_like"/>
    <property type="match status" value="1"/>
</dbReference>
<dbReference type="HAMAP" id="MF_00347">
    <property type="entry name" value="Polyphosphate_kinase"/>
    <property type="match status" value="1"/>
</dbReference>
<comment type="similarity">
    <text evidence="8 9">Belongs to the polyphosphate kinase 1 (PPK1) family.</text>
</comment>
<dbReference type="EC" id="2.7.4.1" evidence="8 9"/>
<dbReference type="InterPro" id="IPR003414">
    <property type="entry name" value="PP_kinase"/>
</dbReference>
<dbReference type="SUPFAM" id="SSF140356">
    <property type="entry name" value="PPK N-terminal domain-like"/>
    <property type="match status" value="1"/>
</dbReference>
<evidence type="ECO:0000256" key="4">
    <source>
        <dbReference type="ARBA" id="ARBA00022741"/>
    </source>
</evidence>
<dbReference type="InterPro" id="IPR036832">
    <property type="entry name" value="PPK_N_dom_sf"/>
</dbReference>
<evidence type="ECO:0000256" key="1">
    <source>
        <dbReference type="ARBA" id="ARBA00022553"/>
    </source>
</evidence>
<name>A0A5P9P371_9EURY</name>
<evidence type="ECO:0000259" key="12">
    <source>
        <dbReference type="Pfam" id="PF13089"/>
    </source>
</evidence>
<dbReference type="GO" id="GO:0008976">
    <property type="term" value="F:polyphosphate kinase activity"/>
    <property type="evidence" value="ECO:0007669"/>
    <property type="project" value="UniProtKB-UniRule"/>
</dbReference>
<feature type="binding site" evidence="8">
    <location>
        <position position="595"/>
    </location>
    <ligand>
        <name>ATP</name>
        <dbReference type="ChEBI" id="CHEBI:30616"/>
    </ligand>
</feature>
<keyword evidence="16" id="KW-1185">Reference proteome</keyword>
<keyword evidence="2 8" id="KW-0808">Transferase</keyword>
<feature type="domain" description="Polyphosphate kinase C-terminal" evidence="13">
    <location>
        <begin position="630"/>
        <end position="797"/>
    </location>
</feature>
<dbReference type="PANTHER" id="PTHR30218:SF0">
    <property type="entry name" value="POLYPHOSPHATE KINASE"/>
    <property type="match status" value="1"/>
</dbReference>
<dbReference type="NCBIfam" id="NF003918">
    <property type="entry name" value="PRK05443.1-2"/>
    <property type="match status" value="1"/>
</dbReference>
<keyword evidence="3 8" id="KW-0479">Metal-binding</keyword>